<proteinExistence type="predicted"/>
<protein>
    <submittedName>
        <fullName evidence="1">Uncharacterized protein</fullName>
    </submittedName>
</protein>
<evidence type="ECO:0000313" key="2">
    <source>
        <dbReference type="Proteomes" id="UP001529510"/>
    </source>
</evidence>
<dbReference type="EMBL" id="JAMKFB020000017">
    <property type="protein sequence ID" value="KAL0170990.1"/>
    <property type="molecule type" value="Genomic_DNA"/>
</dbReference>
<comment type="caution">
    <text evidence="1">The sequence shown here is derived from an EMBL/GenBank/DDBJ whole genome shotgun (WGS) entry which is preliminary data.</text>
</comment>
<name>A0ABD0PAT5_CIRMR</name>
<dbReference type="Proteomes" id="UP001529510">
    <property type="component" value="Unassembled WGS sequence"/>
</dbReference>
<organism evidence="1 2">
    <name type="scientific">Cirrhinus mrigala</name>
    <name type="common">Mrigala</name>
    <dbReference type="NCBI Taxonomy" id="683832"/>
    <lineage>
        <taxon>Eukaryota</taxon>
        <taxon>Metazoa</taxon>
        <taxon>Chordata</taxon>
        <taxon>Craniata</taxon>
        <taxon>Vertebrata</taxon>
        <taxon>Euteleostomi</taxon>
        <taxon>Actinopterygii</taxon>
        <taxon>Neopterygii</taxon>
        <taxon>Teleostei</taxon>
        <taxon>Ostariophysi</taxon>
        <taxon>Cypriniformes</taxon>
        <taxon>Cyprinidae</taxon>
        <taxon>Labeoninae</taxon>
        <taxon>Labeonini</taxon>
        <taxon>Cirrhinus</taxon>
    </lineage>
</organism>
<dbReference type="AlphaFoldDB" id="A0ABD0PAT5"/>
<keyword evidence="2" id="KW-1185">Reference proteome</keyword>
<sequence length="93" mass="9873">METVSESPVIPVSALQANHELSALPVTVTKTASEFTQCLIPPEVVATTAEPPGGAEVFVSPSLKTGVTTYKLFICPDEVKETVSESRHTNFSP</sequence>
<evidence type="ECO:0000313" key="1">
    <source>
        <dbReference type="EMBL" id="KAL0170990.1"/>
    </source>
</evidence>
<feature type="non-terminal residue" evidence="1">
    <location>
        <position position="93"/>
    </location>
</feature>
<gene>
    <name evidence="1" type="ORF">M9458_035586</name>
</gene>
<reference evidence="1 2" key="1">
    <citation type="submission" date="2024-05" db="EMBL/GenBank/DDBJ databases">
        <title>Genome sequencing and assembly of Indian major carp, Cirrhinus mrigala (Hamilton, 1822).</title>
        <authorList>
            <person name="Mohindra V."/>
            <person name="Chowdhury L.M."/>
            <person name="Lal K."/>
            <person name="Jena J.K."/>
        </authorList>
    </citation>
    <scope>NUCLEOTIDE SEQUENCE [LARGE SCALE GENOMIC DNA]</scope>
    <source>
        <strain evidence="1">CM1030</strain>
        <tissue evidence="1">Blood</tissue>
    </source>
</reference>
<accession>A0ABD0PAT5</accession>